<sequence length="110" mass="11483">MDVMAVLYGVPVWGFATLWVALAVLLTVRAVRRGFPFALTWWSFTFPVGTYVTGTSGLALHTGLPAFAVAAVVAYAGLLGAWAIVAARTVHGGVRGELLLRPAVLAPASS</sequence>
<reference evidence="9" key="1">
    <citation type="submission" date="2013-08" db="EMBL/GenBank/DDBJ databases">
        <authorList>
            <person name="Mendez C."/>
            <person name="Richter M."/>
            <person name="Ferrer M."/>
            <person name="Sanchez J."/>
        </authorList>
    </citation>
    <scope>NUCLEOTIDE SEQUENCE</scope>
</reference>
<evidence type="ECO:0000256" key="2">
    <source>
        <dbReference type="ARBA" id="ARBA00008566"/>
    </source>
</evidence>
<gene>
    <name evidence="9" type="ORF">B1A_02081</name>
</gene>
<comment type="similarity">
    <text evidence="2">Belongs to the tellurite-resistance/dicarboxylate transporter (TDT) family.</text>
</comment>
<feature type="transmembrane region" description="Helical" evidence="8">
    <location>
        <begin position="35"/>
        <end position="52"/>
    </location>
</feature>
<keyword evidence="7 8" id="KW-0472">Membrane</keyword>
<dbReference type="GO" id="GO:0055085">
    <property type="term" value="P:transmembrane transport"/>
    <property type="evidence" value="ECO:0007669"/>
    <property type="project" value="InterPro"/>
</dbReference>
<reference evidence="9" key="2">
    <citation type="journal article" date="2014" name="ISME J.">
        <title>Microbial stratification in low pH oxic and suboxic macroscopic growths along an acid mine drainage.</title>
        <authorList>
            <person name="Mendez-Garcia C."/>
            <person name="Mesa V."/>
            <person name="Sprenger R.R."/>
            <person name="Richter M."/>
            <person name="Diez M.S."/>
            <person name="Solano J."/>
            <person name="Bargiela R."/>
            <person name="Golyshina O.V."/>
            <person name="Manteca A."/>
            <person name="Ramos J.L."/>
            <person name="Gallego J.R."/>
            <person name="Llorente I."/>
            <person name="Martins Dos Santos V.A."/>
            <person name="Jensen O.N."/>
            <person name="Pelaez A.I."/>
            <person name="Sanchez J."/>
            <person name="Ferrer M."/>
        </authorList>
    </citation>
    <scope>NUCLEOTIDE SEQUENCE</scope>
</reference>
<accession>T1DBH2</accession>
<dbReference type="Pfam" id="PF03595">
    <property type="entry name" value="SLAC1"/>
    <property type="match status" value="1"/>
</dbReference>
<protein>
    <submittedName>
        <fullName evidence="9">C4-dicarboxylate transporter/malic acid transport protein</fullName>
    </submittedName>
</protein>
<evidence type="ECO:0000256" key="8">
    <source>
        <dbReference type="SAM" id="Phobius"/>
    </source>
</evidence>
<dbReference type="InterPro" id="IPR051629">
    <property type="entry name" value="Sulfite_efflux_TDT"/>
</dbReference>
<keyword evidence="4" id="KW-1003">Cell membrane</keyword>
<comment type="subcellular location">
    <subcellularLocation>
        <location evidence="1">Cell membrane</location>
        <topology evidence="1">Multi-pass membrane protein</topology>
    </subcellularLocation>
</comment>
<evidence type="ECO:0000256" key="4">
    <source>
        <dbReference type="ARBA" id="ARBA00022475"/>
    </source>
</evidence>
<dbReference type="AlphaFoldDB" id="T1DBH2"/>
<evidence type="ECO:0000256" key="7">
    <source>
        <dbReference type="ARBA" id="ARBA00023136"/>
    </source>
</evidence>
<evidence type="ECO:0000256" key="6">
    <source>
        <dbReference type="ARBA" id="ARBA00022989"/>
    </source>
</evidence>
<dbReference type="EMBL" id="AUZX01001555">
    <property type="protein sequence ID" value="EQD78789.1"/>
    <property type="molecule type" value="Genomic_DNA"/>
</dbReference>
<evidence type="ECO:0000256" key="3">
    <source>
        <dbReference type="ARBA" id="ARBA00022448"/>
    </source>
</evidence>
<dbReference type="PANTHER" id="PTHR31686:SF1">
    <property type="entry name" value="SULFITE EFFLUX PUMP SSU1"/>
    <property type="match status" value="1"/>
</dbReference>
<dbReference type="InterPro" id="IPR004695">
    <property type="entry name" value="SLAC1/Mae1/Ssu1/TehA"/>
</dbReference>
<feature type="transmembrane region" description="Helical" evidence="8">
    <location>
        <begin position="64"/>
        <end position="85"/>
    </location>
</feature>
<dbReference type="PANTHER" id="PTHR31686">
    <property type="match status" value="1"/>
</dbReference>
<evidence type="ECO:0000313" key="9">
    <source>
        <dbReference type="EMBL" id="EQD78789.1"/>
    </source>
</evidence>
<name>T1DBH2_9ZZZZ</name>
<dbReference type="InterPro" id="IPR038665">
    <property type="entry name" value="Voltage-dep_anion_channel_sf"/>
</dbReference>
<proteinExistence type="inferred from homology"/>
<organism evidence="9">
    <name type="scientific">mine drainage metagenome</name>
    <dbReference type="NCBI Taxonomy" id="410659"/>
    <lineage>
        <taxon>unclassified sequences</taxon>
        <taxon>metagenomes</taxon>
        <taxon>ecological metagenomes</taxon>
    </lineage>
</organism>
<keyword evidence="3" id="KW-0813">Transport</keyword>
<evidence type="ECO:0000256" key="1">
    <source>
        <dbReference type="ARBA" id="ARBA00004651"/>
    </source>
</evidence>
<evidence type="ECO:0000256" key="5">
    <source>
        <dbReference type="ARBA" id="ARBA00022692"/>
    </source>
</evidence>
<comment type="caution">
    <text evidence="9">The sequence shown here is derived from an EMBL/GenBank/DDBJ whole genome shotgun (WGS) entry which is preliminary data.</text>
</comment>
<keyword evidence="5 8" id="KW-0812">Transmembrane</keyword>
<dbReference type="Gene3D" id="1.50.10.150">
    <property type="entry name" value="Voltage-dependent anion channel"/>
    <property type="match status" value="1"/>
</dbReference>
<keyword evidence="6 8" id="KW-1133">Transmembrane helix</keyword>
<dbReference type="GO" id="GO:0005886">
    <property type="term" value="C:plasma membrane"/>
    <property type="evidence" value="ECO:0007669"/>
    <property type="project" value="UniProtKB-SubCell"/>
</dbReference>
<feature type="transmembrane region" description="Helical" evidence="8">
    <location>
        <begin position="6"/>
        <end position="28"/>
    </location>
</feature>